<evidence type="ECO:0000256" key="5">
    <source>
        <dbReference type="ARBA" id="ARBA00022989"/>
    </source>
</evidence>
<proteinExistence type="inferred from homology"/>
<keyword evidence="6 7" id="KW-0472">Membrane</keyword>
<feature type="domain" description="Wax synthase" evidence="8">
    <location>
        <begin position="241"/>
        <end position="328"/>
    </location>
</feature>
<dbReference type="InterPro" id="IPR032805">
    <property type="entry name" value="Wax_synthase_dom"/>
</dbReference>
<dbReference type="Pfam" id="PF13813">
    <property type="entry name" value="MBOAT_2"/>
    <property type="match status" value="1"/>
</dbReference>
<accession>A0ABR4B9U7</accession>
<evidence type="ECO:0000256" key="6">
    <source>
        <dbReference type="ARBA" id="ARBA00023136"/>
    </source>
</evidence>
<protein>
    <recommendedName>
        <fullName evidence="8">Wax synthase domain-containing protein</fullName>
    </recommendedName>
</protein>
<evidence type="ECO:0000259" key="8">
    <source>
        <dbReference type="Pfam" id="PF13813"/>
    </source>
</evidence>
<keyword evidence="5 7" id="KW-1133">Transmembrane helix</keyword>
<feature type="transmembrane region" description="Helical" evidence="7">
    <location>
        <begin position="7"/>
        <end position="25"/>
    </location>
</feature>
<feature type="transmembrane region" description="Helical" evidence="7">
    <location>
        <begin position="293"/>
        <end position="310"/>
    </location>
</feature>
<evidence type="ECO:0000256" key="4">
    <source>
        <dbReference type="ARBA" id="ARBA00022692"/>
    </source>
</evidence>
<gene>
    <name evidence="9" type="ORF">ABVK25_004944</name>
</gene>
<dbReference type="InterPro" id="IPR044851">
    <property type="entry name" value="Wax_synthase"/>
</dbReference>
<feature type="transmembrane region" description="Helical" evidence="7">
    <location>
        <begin position="211"/>
        <end position="235"/>
    </location>
</feature>
<comment type="caution">
    <text evidence="9">The sequence shown here is derived from an EMBL/GenBank/DDBJ whole genome shotgun (WGS) entry which is preliminary data.</text>
</comment>
<evidence type="ECO:0000313" key="10">
    <source>
        <dbReference type="Proteomes" id="UP001590951"/>
    </source>
</evidence>
<evidence type="ECO:0000256" key="3">
    <source>
        <dbReference type="ARBA" id="ARBA00022679"/>
    </source>
</evidence>
<organism evidence="9 10">
    <name type="scientific">Lepraria finkii</name>
    <dbReference type="NCBI Taxonomy" id="1340010"/>
    <lineage>
        <taxon>Eukaryota</taxon>
        <taxon>Fungi</taxon>
        <taxon>Dikarya</taxon>
        <taxon>Ascomycota</taxon>
        <taxon>Pezizomycotina</taxon>
        <taxon>Lecanoromycetes</taxon>
        <taxon>OSLEUM clade</taxon>
        <taxon>Lecanoromycetidae</taxon>
        <taxon>Lecanorales</taxon>
        <taxon>Lecanorineae</taxon>
        <taxon>Stereocaulaceae</taxon>
        <taxon>Lepraria</taxon>
    </lineage>
</organism>
<feature type="transmembrane region" description="Helical" evidence="7">
    <location>
        <begin position="31"/>
        <end position="48"/>
    </location>
</feature>
<sequence length="413" mass="46195">MITLLQYLMTLVVLQISLNAFIVAFTPPSSSIRLAVLPLIVICVYQVLPKCMEATGKVIWAALLGAHSISFLFQYIDTALLSKWSAEVGGPTAGRAIETVHDQRVPMATWDGLRFGYRAAVSTRNLGTPFEVSGIPQFSSKDPSYVPSKAAFLRQKAVHLLSCYLVLDILTFASQPDQNQVLYNKSRISTANPNNRSVEQLTIRSASTLGFWVSLFCIIQAYMGSMAFLSVALGFSQVESWRPGFGPISEAYTVRRFWGTFWHMYQKQKMSSPASFITNDLLHLPKGTSASRYTHLFITFFISGLIHALTDLAEGLAWQDSGSIRFFCTQAIGILVEDAIQTIFCRALPGKEASQYRRLSESLGYVWVFVFMVWSTPIWIYPSLYENRGEEKDLIVPYSIVGRIYEALDASQT</sequence>
<feature type="transmembrane region" description="Helical" evidence="7">
    <location>
        <begin position="364"/>
        <end position="382"/>
    </location>
</feature>
<comment type="similarity">
    <text evidence="2">Belongs to the wax synthase family.</text>
</comment>
<evidence type="ECO:0000256" key="1">
    <source>
        <dbReference type="ARBA" id="ARBA00004141"/>
    </source>
</evidence>
<dbReference type="EMBL" id="JBHFEH010000014">
    <property type="protein sequence ID" value="KAL2054641.1"/>
    <property type="molecule type" value="Genomic_DNA"/>
</dbReference>
<keyword evidence="3" id="KW-0808">Transferase</keyword>
<reference evidence="9 10" key="1">
    <citation type="submission" date="2024-09" db="EMBL/GenBank/DDBJ databases">
        <title>Rethinking Asexuality: The Enigmatic Case of Functional Sexual Genes in Lepraria (Stereocaulaceae).</title>
        <authorList>
            <person name="Doellman M."/>
            <person name="Sun Y."/>
            <person name="Barcenas-Pena A."/>
            <person name="Lumbsch H.T."/>
            <person name="Grewe F."/>
        </authorList>
    </citation>
    <scope>NUCLEOTIDE SEQUENCE [LARGE SCALE GENOMIC DNA]</scope>
    <source>
        <strain evidence="9 10">Grewe 0041</strain>
    </source>
</reference>
<dbReference type="PANTHER" id="PTHR31595">
    <property type="entry name" value="LONG-CHAIN-ALCOHOL O-FATTY-ACYLTRANSFERASE 3-RELATED"/>
    <property type="match status" value="1"/>
</dbReference>
<dbReference type="Proteomes" id="UP001590951">
    <property type="component" value="Unassembled WGS sequence"/>
</dbReference>
<evidence type="ECO:0000256" key="7">
    <source>
        <dbReference type="SAM" id="Phobius"/>
    </source>
</evidence>
<comment type="subcellular location">
    <subcellularLocation>
        <location evidence="1">Membrane</location>
        <topology evidence="1">Multi-pass membrane protein</topology>
    </subcellularLocation>
</comment>
<name>A0ABR4B9U7_9LECA</name>
<dbReference type="PANTHER" id="PTHR31595:SF27">
    <property type="entry name" value="WAX SYNTHASE DOMAIN-CONTAINING PROTEIN-RELATED"/>
    <property type="match status" value="1"/>
</dbReference>
<evidence type="ECO:0000256" key="2">
    <source>
        <dbReference type="ARBA" id="ARBA00007282"/>
    </source>
</evidence>
<evidence type="ECO:0000313" key="9">
    <source>
        <dbReference type="EMBL" id="KAL2054641.1"/>
    </source>
</evidence>
<keyword evidence="4 7" id="KW-0812">Transmembrane</keyword>
<keyword evidence="10" id="KW-1185">Reference proteome</keyword>